<feature type="transmembrane region" description="Helical" evidence="2">
    <location>
        <begin position="57"/>
        <end position="83"/>
    </location>
</feature>
<keyword evidence="2" id="KW-0812">Transmembrane</keyword>
<feature type="transmembrane region" description="Helical" evidence="2">
    <location>
        <begin position="28"/>
        <end position="51"/>
    </location>
</feature>
<dbReference type="AlphaFoldDB" id="A0ABD0M3L9"/>
<reference evidence="3 4" key="1">
    <citation type="journal article" date="2023" name="Sci. Data">
        <title>Genome assembly of the Korean intertidal mud-creeper Batillaria attramentaria.</title>
        <authorList>
            <person name="Patra A.K."/>
            <person name="Ho P.T."/>
            <person name="Jun S."/>
            <person name="Lee S.J."/>
            <person name="Kim Y."/>
            <person name="Won Y.J."/>
        </authorList>
    </citation>
    <scope>NUCLEOTIDE SEQUENCE [LARGE SCALE GENOMIC DNA]</scope>
    <source>
        <strain evidence="3">Wonlab-2016</strain>
    </source>
</reference>
<dbReference type="Proteomes" id="UP001519460">
    <property type="component" value="Unassembled WGS sequence"/>
</dbReference>
<dbReference type="EMBL" id="JACVVK020000006">
    <property type="protein sequence ID" value="KAK7506495.1"/>
    <property type="molecule type" value="Genomic_DNA"/>
</dbReference>
<protein>
    <submittedName>
        <fullName evidence="3">Uncharacterized protein</fullName>
    </submittedName>
</protein>
<keyword evidence="2" id="KW-1133">Transmembrane helix</keyword>
<organism evidence="3 4">
    <name type="scientific">Batillaria attramentaria</name>
    <dbReference type="NCBI Taxonomy" id="370345"/>
    <lineage>
        <taxon>Eukaryota</taxon>
        <taxon>Metazoa</taxon>
        <taxon>Spiralia</taxon>
        <taxon>Lophotrochozoa</taxon>
        <taxon>Mollusca</taxon>
        <taxon>Gastropoda</taxon>
        <taxon>Caenogastropoda</taxon>
        <taxon>Sorbeoconcha</taxon>
        <taxon>Cerithioidea</taxon>
        <taxon>Batillariidae</taxon>
        <taxon>Batillaria</taxon>
    </lineage>
</organism>
<keyword evidence="2" id="KW-0472">Membrane</keyword>
<evidence type="ECO:0000313" key="4">
    <source>
        <dbReference type="Proteomes" id="UP001519460"/>
    </source>
</evidence>
<evidence type="ECO:0000313" key="3">
    <source>
        <dbReference type="EMBL" id="KAK7506495.1"/>
    </source>
</evidence>
<feature type="region of interest" description="Disordered" evidence="1">
    <location>
        <begin position="99"/>
        <end position="118"/>
    </location>
</feature>
<gene>
    <name evidence="3" type="ORF">BaRGS_00001970</name>
</gene>
<sequence length="221" mass="25182">MTTAASGSAEEGRTTCWSVTKEHVRRELWSYLALFGLLYLYLGIIICVYALKGVFAQRWIMTLCGVFLSGAGGVHLVISWLCYRHHKRHHKFKCCGGDKDDDDAVSSPPPKKERVRPRGQSLAGFLTPEFAKYAEFSARDRRYDSKRQHFFRAYDPTQISISFAHRYWMEQQKPLLSTSFGNPAWVPSSLPGSPGNARKNSSKRNKHHGLNDSIKRRQLST</sequence>
<keyword evidence="4" id="KW-1185">Reference proteome</keyword>
<feature type="region of interest" description="Disordered" evidence="1">
    <location>
        <begin position="186"/>
        <end position="221"/>
    </location>
</feature>
<evidence type="ECO:0000256" key="1">
    <source>
        <dbReference type="SAM" id="MobiDB-lite"/>
    </source>
</evidence>
<proteinExistence type="predicted"/>
<name>A0ABD0M3L9_9CAEN</name>
<accession>A0ABD0M3L9</accession>
<comment type="caution">
    <text evidence="3">The sequence shown here is derived from an EMBL/GenBank/DDBJ whole genome shotgun (WGS) entry which is preliminary data.</text>
</comment>
<evidence type="ECO:0000256" key="2">
    <source>
        <dbReference type="SAM" id="Phobius"/>
    </source>
</evidence>